<dbReference type="AlphaFoldDB" id="A0AAV7YLL4"/>
<proteinExistence type="predicted"/>
<dbReference type="Pfam" id="PF22586">
    <property type="entry name" value="ANCHR-like_BBOX"/>
    <property type="match status" value="1"/>
</dbReference>
<keyword evidence="1" id="KW-0863">Zinc-finger</keyword>
<keyword evidence="2" id="KW-0175">Coiled coil</keyword>
<dbReference type="GO" id="GO:0008270">
    <property type="term" value="F:zinc ion binding"/>
    <property type="evidence" value="ECO:0007669"/>
    <property type="project" value="UniProtKB-KW"/>
</dbReference>
<keyword evidence="1" id="KW-0479">Metal-binding</keyword>
<feature type="domain" description="B box-type" evidence="4">
    <location>
        <begin position="316"/>
        <end position="363"/>
    </location>
</feature>
<comment type="caution">
    <text evidence="5">The sequence shown here is derived from an EMBL/GenBank/DDBJ whole genome shotgun (WGS) entry which is preliminary data.</text>
</comment>
<sequence>MSFSHKRTFDQLEPLVTENAVNYNKHNSQEKENESHKNENKRKRTNDSQEKKPQQTPLGPIGYQFDLLPKMTKLIGKELSLTLSQKLIEIYVPHSFANRNNQGIIKRKVFGSGKYLIRSDVFAIAVHSGKFIPEEANTEGLGIFLTLKFHYGTYYTPELSQRNGIRPMFAPQQKGLMVTVENCKPVKSMNQISSLLSIDQIEKQLIQLDNQLKNIPDKRLDKENEMEIKNNIKNEMEKEKENEKIKDLFIEIKEKVANQSQNKNFLNNDNKPLFNNLILQKKKKQIRKTSLHKICFSLSNDPCDPEFEVPIFPIVEPIPYCSFCKKDPIQFYCTQEEKKYCTKCFNKHHPTKKIKTEHKTRSWESSKNHKLFCKKHELKLDRFCLYHQKLICQKCINKSCKTHIKGTLNLKEAAEGLTTLMPNFFKEIKYFNKKVKKHKKSIDGNLKEFLEETNKMKSKIINEKRRIISKIENLYTQFTDQINKYQESYKDKLESILMKDRFHLENINNSIDQYNNYEKILERNNPIEIINSILGIKRTYKALYPYTHSIRNQILLKETKIKVKRKDSQMTVGHKIPIRIEFPIQFALIQQQNELNNRFLVEIQHSNKKMHHILKKFEFIEAKSKNSSLFFITTFKPRVHGTYNINLIKLDLEKKHQSKEFQVKKNSQKKSKKNNSDNKKSKIKFDSNYCYDKIYLSNKNRQLKNHPNFRYPSNIIFGDTIYSGGLYMIEFQTQNFRQKYQDINTLLTFGVMDSSKMKKTILEKKLLFKNNSIYCLQTEINIKGKKTYYKINSDLQYNQKNKIKKFSPAKGENFYIFLDFDKKKIEILIGKTLLIEFNQFKPETLSFFVSYPNYKDKPFIISFI</sequence>
<evidence type="ECO:0000256" key="2">
    <source>
        <dbReference type="SAM" id="Coils"/>
    </source>
</evidence>
<name>A0AAV7YLL4_9EUKA</name>
<evidence type="ECO:0000313" key="6">
    <source>
        <dbReference type="Proteomes" id="UP001146793"/>
    </source>
</evidence>
<feature type="coiled-coil region" evidence="2">
    <location>
        <begin position="468"/>
        <end position="524"/>
    </location>
</feature>
<protein>
    <recommendedName>
        <fullName evidence="4">B box-type domain-containing protein</fullName>
    </recommendedName>
</protein>
<dbReference type="InterPro" id="IPR000315">
    <property type="entry name" value="Znf_B-box"/>
</dbReference>
<feature type="coiled-coil region" evidence="2">
    <location>
        <begin position="198"/>
        <end position="246"/>
    </location>
</feature>
<dbReference type="Gene3D" id="3.30.160.60">
    <property type="entry name" value="Classic Zinc Finger"/>
    <property type="match status" value="1"/>
</dbReference>
<reference evidence="5" key="1">
    <citation type="submission" date="2022-08" db="EMBL/GenBank/DDBJ databases">
        <title>Novel sulphate-reducing endosymbionts in the free-living metamonad Anaeramoeba.</title>
        <authorList>
            <person name="Jerlstrom-Hultqvist J."/>
            <person name="Cepicka I."/>
            <person name="Gallot-Lavallee L."/>
            <person name="Salas-Leiva D."/>
            <person name="Curtis B.A."/>
            <person name="Zahonova K."/>
            <person name="Pipaliya S."/>
            <person name="Dacks J."/>
            <person name="Roger A.J."/>
        </authorList>
    </citation>
    <scope>NUCLEOTIDE SEQUENCE</scope>
    <source>
        <strain evidence="5">Busselton2</strain>
    </source>
</reference>
<accession>A0AAV7YLL4</accession>
<evidence type="ECO:0000313" key="5">
    <source>
        <dbReference type="EMBL" id="KAJ3430673.1"/>
    </source>
</evidence>
<evidence type="ECO:0000259" key="4">
    <source>
        <dbReference type="PROSITE" id="PS50119"/>
    </source>
</evidence>
<evidence type="ECO:0000256" key="1">
    <source>
        <dbReference type="PROSITE-ProRule" id="PRU00024"/>
    </source>
</evidence>
<dbReference type="CDD" id="cd19757">
    <property type="entry name" value="Bbox1"/>
    <property type="match status" value="1"/>
</dbReference>
<feature type="compositionally biased region" description="Basic and acidic residues" evidence="3">
    <location>
        <begin position="27"/>
        <end position="38"/>
    </location>
</feature>
<dbReference type="PROSITE" id="PS50119">
    <property type="entry name" value="ZF_BBOX"/>
    <property type="match status" value="1"/>
</dbReference>
<evidence type="ECO:0000256" key="3">
    <source>
        <dbReference type="SAM" id="MobiDB-lite"/>
    </source>
</evidence>
<dbReference type="EMBL" id="JANTQA010000051">
    <property type="protein sequence ID" value="KAJ3430673.1"/>
    <property type="molecule type" value="Genomic_DNA"/>
</dbReference>
<feature type="region of interest" description="Disordered" evidence="3">
    <location>
        <begin position="659"/>
        <end position="681"/>
    </location>
</feature>
<dbReference type="Proteomes" id="UP001146793">
    <property type="component" value="Unassembled WGS sequence"/>
</dbReference>
<organism evidence="5 6">
    <name type="scientific">Anaeramoeba flamelloides</name>
    <dbReference type="NCBI Taxonomy" id="1746091"/>
    <lineage>
        <taxon>Eukaryota</taxon>
        <taxon>Metamonada</taxon>
        <taxon>Anaeramoebidae</taxon>
        <taxon>Anaeramoeba</taxon>
    </lineage>
</organism>
<keyword evidence="1" id="KW-0862">Zinc</keyword>
<feature type="region of interest" description="Disordered" evidence="3">
    <location>
        <begin position="1"/>
        <end position="61"/>
    </location>
</feature>
<gene>
    <name evidence="5" type="ORF">M0812_23689</name>
</gene>